<evidence type="ECO:0000256" key="1">
    <source>
        <dbReference type="SAM" id="SignalP"/>
    </source>
</evidence>
<dbReference type="EMBL" id="JAACJS010000002">
    <property type="protein sequence ID" value="NCI48361.1"/>
    <property type="molecule type" value="Genomic_DNA"/>
</dbReference>
<dbReference type="Proteomes" id="UP000753802">
    <property type="component" value="Unassembled WGS sequence"/>
</dbReference>
<sequence>MKQLLPAILLLLSVSCFSQSDLLVLKQKNQIIQTWVPGSVFHFQFSSKQWIQGIIKQIKNDSVLVDQISVIQVPNAFGFPRIDTAHMGLLQFHVSEIYGMPKRDYAGIFTNGALFQLGSAAYILLNLANTAIHKEQLFSAVNATRLGVAGGIFVIGSLLSATHKTYIRLGKKYTVTTIHTR</sequence>
<feature type="chain" id="PRO_5046521258" evidence="1">
    <location>
        <begin position="19"/>
        <end position="181"/>
    </location>
</feature>
<comment type="caution">
    <text evidence="2">The sequence shown here is derived from an EMBL/GenBank/DDBJ whole genome shotgun (WGS) entry which is preliminary data.</text>
</comment>
<keyword evidence="3" id="KW-1185">Reference proteome</keyword>
<dbReference type="PROSITE" id="PS51257">
    <property type="entry name" value="PROKAR_LIPOPROTEIN"/>
    <property type="match status" value="1"/>
</dbReference>
<name>A0ABW9ZMR8_9BACT</name>
<protein>
    <submittedName>
        <fullName evidence="2">Uncharacterized protein</fullName>
    </submittedName>
</protein>
<keyword evidence="1" id="KW-0732">Signal</keyword>
<organism evidence="2 3">
    <name type="scientific">Sediminibacterium roseum</name>
    <dbReference type="NCBI Taxonomy" id="1978412"/>
    <lineage>
        <taxon>Bacteria</taxon>
        <taxon>Pseudomonadati</taxon>
        <taxon>Bacteroidota</taxon>
        <taxon>Chitinophagia</taxon>
        <taxon>Chitinophagales</taxon>
        <taxon>Chitinophagaceae</taxon>
        <taxon>Sediminibacterium</taxon>
    </lineage>
</organism>
<proteinExistence type="predicted"/>
<gene>
    <name evidence="2" type="ORF">GWC95_00410</name>
</gene>
<accession>A0ABW9ZMR8</accession>
<evidence type="ECO:0000313" key="3">
    <source>
        <dbReference type="Proteomes" id="UP000753802"/>
    </source>
</evidence>
<feature type="signal peptide" evidence="1">
    <location>
        <begin position="1"/>
        <end position="18"/>
    </location>
</feature>
<dbReference type="RefSeq" id="WP_161816693.1">
    <property type="nucleotide sequence ID" value="NZ_JAACJS010000002.1"/>
</dbReference>
<evidence type="ECO:0000313" key="2">
    <source>
        <dbReference type="EMBL" id="NCI48361.1"/>
    </source>
</evidence>
<reference evidence="2 3" key="1">
    <citation type="submission" date="2020-01" db="EMBL/GenBank/DDBJ databases">
        <title>Genome analysis.</title>
        <authorList>
            <person name="Wu S."/>
            <person name="Wang G."/>
        </authorList>
    </citation>
    <scope>NUCLEOTIDE SEQUENCE [LARGE SCALE GENOMIC DNA]</scope>
    <source>
        <strain evidence="2 3">SYL130</strain>
    </source>
</reference>